<feature type="compositionally biased region" description="Low complexity" evidence="1">
    <location>
        <begin position="299"/>
        <end position="311"/>
    </location>
</feature>
<dbReference type="EMBL" id="CM010725">
    <property type="protein sequence ID" value="RZC82985.1"/>
    <property type="molecule type" value="Genomic_DNA"/>
</dbReference>
<accession>A0A4Y7LFP0</accession>
<feature type="compositionally biased region" description="Low complexity" evidence="1">
    <location>
        <begin position="211"/>
        <end position="273"/>
    </location>
</feature>
<feature type="compositionally biased region" description="Basic and acidic residues" evidence="1">
    <location>
        <begin position="282"/>
        <end position="291"/>
    </location>
</feature>
<organism evidence="2 3">
    <name type="scientific">Papaver somniferum</name>
    <name type="common">Opium poppy</name>
    <dbReference type="NCBI Taxonomy" id="3469"/>
    <lineage>
        <taxon>Eukaryota</taxon>
        <taxon>Viridiplantae</taxon>
        <taxon>Streptophyta</taxon>
        <taxon>Embryophyta</taxon>
        <taxon>Tracheophyta</taxon>
        <taxon>Spermatophyta</taxon>
        <taxon>Magnoliopsida</taxon>
        <taxon>Ranunculales</taxon>
        <taxon>Papaveraceae</taxon>
        <taxon>Papaveroideae</taxon>
        <taxon>Papaver</taxon>
    </lineage>
</organism>
<sequence length="578" mass="66027">MDSENKIAETMRSIENILRLFYEDQNSRNSPTLDEDKLGFKRVINNIAEHAVQSQLKTFEEKYFKSPPKMCPNCGKMKKAGRKMVIAVDAARRFAYFGKHPQQPSSVRLVSDSVKDDHSGNQQKSAATVPRYQSGQETVYALERQSKWEDIPYAQEQRLSPRITKKNETRQRISSPKKKKVSPSRQRYSNSSYDVILAPTLMRFEPDIVESYSDSSSCSESRSRSRSTSPARSATSSTGSNSPSRYQRTSSWESTYSTYSASSSGSAAPNTSYNEYSSGNGREPHPRGRTLDHRRRSPDYSCSSSRSTSHSRSPDEVYSHRRNRGSNVHPSNHSTDKVGWFRRIRNKLGDHHHHPSRHNTGVKSSKEDETVHTHHRSVANPVSNGKLHCQSDDQMVRKNNRRQVKNEPKQHGHVRKFFGGVVGHFLGSNKSKPSTAGKRRLERTVTGKGNVVRKKLHWWQKIHRRGSSNVGKSRAKLGMKTKYPKSKGYKHNTKMKKLLLDWSYMILKFQSALLQNTWLLRSASSFLPYMVLAPQENQRVVDMAQVPQHFPSGQVNLLSYHIQGLIVMNYQQKETRVC</sequence>
<evidence type="ECO:0000313" key="2">
    <source>
        <dbReference type="EMBL" id="RZC82985.1"/>
    </source>
</evidence>
<feature type="region of interest" description="Disordered" evidence="1">
    <location>
        <begin position="158"/>
        <end position="189"/>
    </location>
</feature>
<dbReference type="AlphaFoldDB" id="A0A4Y7LFP0"/>
<dbReference type="Proteomes" id="UP000316621">
    <property type="component" value="Chromosome 11"/>
</dbReference>
<name>A0A4Y7LFP0_PAPSO</name>
<feature type="region of interest" description="Disordered" evidence="1">
    <location>
        <begin position="103"/>
        <end position="134"/>
    </location>
</feature>
<evidence type="ECO:0000256" key="1">
    <source>
        <dbReference type="SAM" id="MobiDB-lite"/>
    </source>
</evidence>
<protein>
    <submittedName>
        <fullName evidence="2">Uncharacterized protein</fullName>
    </submittedName>
</protein>
<feature type="region of interest" description="Disordered" evidence="1">
    <location>
        <begin position="210"/>
        <end position="387"/>
    </location>
</feature>
<feature type="compositionally biased region" description="Basic residues" evidence="1">
    <location>
        <begin position="340"/>
        <end position="357"/>
    </location>
</feature>
<reference evidence="2 3" key="1">
    <citation type="journal article" date="2018" name="Science">
        <title>The opium poppy genome and morphinan production.</title>
        <authorList>
            <person name="Guo L."/>
            <person name="Winzer T."/>
            <person name="Yang X."/>
            <person name="Li Y."/>
            <person name="Ning Z."/>
            <person name="He Z."/>
            <person name="Teodor R."/>
            <person name="Lu Y."/>
            <person name="Bowser T.A."/>
            <person name="Graham I.A."/>
            <person name="Ye K."/>
        </authorList>
    </citation>
    <scope>NUCLEOTIDE SEQUENCE [LARGE SCALE GENOMIC DNA]</scope>
    <source>
        <strain evidence="3">cv. HN1</strain>
        <tissue evidence="2">Leaves</tissue>
    </source>
</reference>
<dbReference type="Gramene" id="RZC82985">
    <property type="protein sequence ID" value="RZC82985"/>
    <property type="gene ID" value="C5167_045765"/>
</dbReference>
<feature type="compositionally biased region" description="Polar residues" evidence="1">
    <location>
        <begin position="120"/>
        <end position="134"/>
    </location>
</feature>
<proteinExistence type="predicted"/>
<evidence type="ECO:0000313" key="3">
    <source>
        <dbReference type="Proteomes" id="UP000316621"/>
    </source>
</evidence>
<keyword evidence="3" id="KW-1185">Reference proteome</keyword>
<gene>
    <name evidence="2" type="ORF">C5167_045765</name>
</gene>